<comment type="caution">
    <text evidence="2">The sequence shown here is derived from an EMBL/GenBank/DDBJ whole genome shotgun (WGS) entry which is preliminary data.</text>
</comment>
<evidence type="ECO:0000313" key="2">
    <source>
        <dbReference type="EMBL" id="MFC4768247.1"/>
    </source>
</evidence>
<organism evidence="2 3">
    <name type="scientific">Effusibacillus consociatus</name>
    <dbReference type="NCBI Taxonomy" id="1117041"/>
    <lineage>
        <taxon>Bacteria</taxon>
        <taxon>Bacillati</taxon>
        <taxon>Bacillota</taxon>
        <taxon>Bacilli</taxon>
        <taxon>Bacillales</taxon>
        <taxon>Alicyclobacillaceae</taxon>
        <taxon>Effusibacillus</taxon>
    </lineage>
</organism>
<evidence type="ECO:0000313" key="3">
    <source>
        <dbReference type="Proteomes" id="UP001596002"/>
    </source>
</evidence>
<dbReference type="RefSeq" id="WP_380026246.1">
    <property type="nucleotide sequence ID" value="NZ_JBHSHC010000098.1"/>
</dbReference>
<dbReference type="InterPro" id="IPR058355">
    <property type="entry name" value="DUF8042"/>
</dbReference>
<evidence type="ECO:0000259" key="1">
    <source>
        <dbReference type="Pfam" id="PF26154"/>
    </source>
</evidence>
<keyword evidence="3" id="KW-1185">Reference proteome</keyword>
<name>A0ABV9Q454_9BACL</name>
<dbReference type="EMBL" id="JBHSHC010000098">
    <property type="protein sequence ID" value="MFC4768247.1"/>
    <property type="molecule type" value="Genomic_DNA"/>
</dbReference>
<feature type="domain" description="DUF8042" evidence="1">
    <location>
        <begin position="82"/>
        <end position="182"/>
    </location>
</feature>
<accession>A0ABV9Q454</accession>
<gene>
    <name evidence="2" type="ORF">ACFO8Q_12905</name>
</gene>
<reference evidence="3" key="1">
    <citation type="journal article" date="2019" name="Int. J. Syst. Evol. Microbiol.">
        <title>The Global Catalogue of Microorganisms (GCM) 10K type strain sequencing project: providing services to taxonomists for standard genome sequencing and annotation.</title>
        <authorList>
            <consortium name="The Broad Institute Genomics Platform"/>
            <consortium name="The Broad Institute Genome Sequencing Center for Infectious Disease"/>
            <person name="Wu L."/>
            <person name="Ma J."/>
        </authorList>
    </citation>
    <scope>NUCLEOTIDE SEQUENCE [LARGE SCALE GENOMIC DNA]</scope>
    <source>
        <strain evidence="3">WYCCWR 12678</strain>
    </source>
</reference>
<sequence length="197" mass="22209">MNSQKNLMLQVDGVITDHEFGSFGTVYNALVESLRVQERIIVSIIINGVEVLADKVESFPCNEVHHAIISTQQKNQFIQGLLESVTDYIPNLCKGIIKIANLLQADRQEESYELFVQAIEGLEWTNSCISGLLELCNEQRNDDLYNLNIKFHNHLLELEQAMELQSTTDIADILEYVLAPTLVDIGITLSDYSIKPV</sequence>
<dbReference type="Proteomes" id="UP001596002">
    <property type="component" value="Unassembled WGS sequence"/>
</dbReference>
<protein>
    <recommendedName>
        <fullName evidence="1">DUF8042 domain-containing protein</fullName>
    </recommendedName>
</protein>
<dbReference type="Pfam" id="PF26154">
    <property type="entry name" value="DUF8042"/>
    <property type="match status" value="1"/>
</dbReference>
<proteinExistence type="predicted"/>